<dbReference type="AlphaFoldDB" id="A0A915JIA3"/>
<reference evidence="3" key="1">
    <citation type="submission" date="2022-11" db="UniProtKB">
        <authorList>
            <consortium name="WormBaseParasite"/>
        </authorList>
    </citation>
    <scope>IDENTIFICATION</scope>
</reference>
<keyword evidence="1" id="KW-0812">Transmembrane</keyword>
<evidence type="ECO:0000313" key="2">
    <source>
        <dbReference type="Proteomes" id="UP000887565"/>
    </source>
</evidence>
<accession>A0A915JIA3</accession>
<feature type="transmembrane region" description="Helical" evidence="1">
    <location>
        <begin position="53"/>
        <end position="73"/>
    </location>
</feature>
<dbReference type="Proteomes" id="UP000887565">
    <property type="component" value="Unplaced"/>
</dbReference>
<evidence type="ECO:0000256" key="1">
    <source>
        <dbReference type="SAM" id="Phobius"/>
    </source>
</evidence>
<feature type="transmembrane region" description="Helical" evidence="1">
    <location>
        <begin position="12"/>
        <end position="33"/>
    </location>
</feature>
<organism evidence="2 3">
    <name type="scientific">Romanomermis culicivorax</name>
    <name type="common">Nematode worm</name>
    <dbReference type="NCBI Taxonomy" id="13658"/>
    <lineage>
        <taxon>Eukaryota</taxon>
        <taxon>Metazoa</taxon>
        <taxon>Ecdysozoa</taxon>
        <taxon>Nematoda</taxon>
        <taxon>Enoplea</taxon>
        <taxon>Dorylaimia</taxon>
        <taxon>Mermithida</taxon>
        <taxon>Mermithoidea</taxon>
        <taxon>Mermithidae</taxon>
        <taxon>Romanomermis</taxon>
    </lineage>
</organism>
<sequence length="95" mass="10121">MKINDKNYEMPFRAIVSFPVVGAGSVYAVVVGLEAQIAFVGQGARFFGRTTAQGFAVAIFGCNVVLVALIRAFGTVQLKTFCAAFGDAAKRIKKI</sequence>
<protein>
    <submittedName>
        <fullName evidence="3">Uncharacterized protein</fullName>
    </submittedName>
</protein>
<dbReference type="WBParaSite" id="nRc.2.0.1.t25870-RA">
    <property type="protein sequence ID" value="nRc.2.0.1.t25870-RA"/>
    <property type="gene ID" value="nRc.2.0.1.g25870"/>
</dbReference>
<keyword evidence="1" id="KW-0472">Membrane</keyword>
<proteinExistence type="predicted"/>
<keyword evidence="1" id="KW-1133">Transmembrane helix</keyword>
<keyword evidence="2" id="KW-1185">Reference proteome</keyword>
<evidence type="ECO:0000313" key="3">
    <source>
        <dbReference type="WBParaSite" id="nRc.2.0.1.t25870-RA"/>
    </source>
</evidence>
<name>A0A915JIA3_ROMCU</name>